<reference evidence="4 5" key="1">
    <citation type="submission" date="2013-08" db="EMBL/GenBank/DDBJ databases">
        <authorList>
            <person name="Weinstock G."/>
            <person name="Sodergren E."/>
            <person name="Wylie T."/>
            <person name="Fulton L."/>
            <person name="Fulton R."/>
            <person name="Fronick C."/>
            <person name="O'Laughlin M."/>
            <person name="Godfrey J."/>
            <person name="Miner T."/>
            <person name="Herter B."/>
            <person name="Appelbaum E."/>
            <person name="Cordes M."/>
            <person name="Lek S."/>
            <person name="Wollam A."/>
            <person name="Pepin K.H."/>
            <person name="Palsikar V.B."/>
            <person name="Mitreva M."/>
            <person name="Wilson R.K."/>
        </authorList>
    </citation>
    <scope>NUCLEOTIDE SEQUENCE [LARGE SCALE GENOMIC DNA]</scope>
    <source>
        <strain evidence="4 5">F0542</strain>
    </source>
</reference>
<keyword evidence="5" id="KW-1185">Reference proteome</keyword>
<evidence type="ECO:0000256" key="1">
    <source>
        <dbReference type="SAM" id="MobiDB-lite"/>
    </source>
</evidence>
<dbReference type="InterPro" id="IPR053807">
    <property type="entry name" value="LppM"/>
</dbReference>
<dbReference type="RefSeq" id="WP_021609296.1">
    <property type="nucleotide sequence ID" value="NZ_KE951966.1"/>
</dbReference>
<keyword evidence="2" id="KW-1133">Transmembrane helix</keyword>
<dbReference type="HOGENOM" id="CLU_052142_0_0_11"/>
<dbReference type="Pfam" id="PF21946">
    <property type="entry name" value="LppM"/>
    <property type="match status" value="1"/>
</dbReference>
<feature type="transmembrane region" description="Helical" evidence="2">
    <location>
        <begin position="193"/>
        <end position="216"/>
    </location>
</feature>
<dbReference type="PATRIC" id="fig|1321818.3.peg.2220"/>
<evidence type="ECO:0000313" key="4">
    <source>
        <dbReference type="EMBL" id="ERH22353.1"/>
    </source>
</evidence>
<protein>
    <recommendedName>
        <fullName evidence="3">LppM domain-containing protein</fullName>
    </recommendedName>
</protein>
<evidence type="ECO:0000259" key="3">
    <source>
        <dbReference type="Pfam" id="PF21946"/>
    </source>
</evidence>
<dbReference type="AlphaFoldDB" id="U1RRT8"/>
<feature type="domain" description="LppM" evidence="3">
    <location>
        <begin position="122"/>
        <end position="177"/>
    </location>
</feature>
<keyword evidence="2" id="KW-0472">Membrane</keyword>
<proteinExistence type="predicted"/>
<sequence>MTLAATRRIPAPLSVLTALVVLTLSTALALVGAPGHAASPADGSSALDMTITADVVIKSDDTYSIKMVVTDSTGLDIFNKENCKAESFAGADVGKVDAKADFKEEGDKAICTIEGSGPIKDSDGQIKHEGKEYVVKLGNEESSAGASQLDVTQTITFPGKVTEGDGGKVEGNKVTFTDLDSHTVKGGDGSTPVWVWILIAVGALVVIGGGAAAFFITRSKNNKGQPSPYGPVPTQGYDPNPAFQAQPGQPYGGQPGQQAGYSAPQAQPGQPYGGQPGPSY</sequence>
<keyword evidence="2" id="KW-0812">Transmembrane</keyword>
<comment type="caution">
    <text evidence="4">The sequence shown here is derived from an EMBL/GenBank/DDBJ whole genome shotgun (WGS) entry which is preliminary data.</text>
</comment>
<dbReference type="Proteomes" id="UP000016536">
    <property type="component" value="Unassembled WGS sequence"/>
</dbReference>
<feature type="region of interest" description="Disordered" evidence="1">
    <location>
        <begin position="220"/>
        <end position="280"/>
    </location>
</feature>
<dbReference type="EMBL" id="AWSE01000181">
    <property type="protein sequence ID" value="ERH22353.1"/>
    <property type="molecule type" value="Genomic_DNA"/>
</dbReference>
<evidence type="ECO:0000256" key="2">
    <source>
        <dbReference type="SAM" id="Phobius"/>
    </source>
</evidence>
<feature type="compositionally biased region" description="Low complexity" evidence="1">
    <location>
        <begin position="256"/>
        <end position="270"/>
    </location>
</feature>
<name>U1RRT8_9ACTO</name>
<accession>U1RRT8</accession>
<gene>
    <name evidence="4" type="ORF">HMPREF1979_02655</name>
</gene>
<organism evidence="4 5">
    <name type="scientific">Actinomyces johnsonii F0542</name>
    <dbReference type="NCBI Taxonomy" id="1321818"/>
    <lineage>
        <taxon>Bacteria</taxon>
        <taxon>Bacillati</taxon>
        <taxon>Actinomycetota</taxon>
        <taxon>Actinomycetes</taxon>
        <taxon>Actinomycetales</taxon>
        <taxon>Actinomycetaceae</taxon>
        <taxon>Actinomyces</taxon>
    </lineage>
</organism>
<feature type="compositionally biased region" description="Gly residues" evidence="1">
    <location>
        <begin position="271"/>
        <end position="280"/>
    </location>
</feature>
<evidence type="ECO:0000313" key="5">
    <source>
        <dbReference type="Proteomes" id="UP000016536"/>
    </source>
</evidence>